<evidence type="ECO:0000256" key="3">
    <source>
        <dbReference type="ARBA" id="ARBA00022448"/>
    </source>
</evidence>
<dbReference type="SUPFAM" id="SSF90123">
    <property type="entry name" value="ABC transporter transmembrane region"/>
    <property type="match status" value="1"/>
</dbReference>
<dbReference type="GO" id="GO:0016887">
    <property type="term" value="F:ATP hydrolysis activity"/>
    <property type="evidence" value="ECO:0007669"/>
    <property type="project" value="InterPro"/>
</dbReference>
<dbReference type="InterPro" id="IPR027417">
    <property type="entry name" value="P-loop_NTPase"/>
</dbReference>
<dbReference type="GO" id="GO:0016020">
    <property type="term" value="C:membrane"/>
    <property type="evidence" value="ECO:0007669"/>
    <property type="project" value="UniProtKB-SubCell"/>
</dbReference>
<dbReference type="EMBL" id="CP144521">
    <property type="protein sequence ID" value="WWC68920.1"/>
    <property type="molecule type" value="Genomic_DNA"/>
</dbReference>
<dbReference type="GO" id="GO:0140359">
    <property type="term" value="F:ABC-type transporter activity"/>
    <property type="evidence" value="ECO:0007669"/>
    <property type="project" value="InterPro"/>
</dbReference>
<dbReference type="PANTHER" id="PTHR24223:SF456">
    <property type="entry name" value="MULTIDRUG RESISTANCE-ASSOCIATED PROTEIN LETHAL(2)03659"/>
    <property type="match status" value="1"/>
</dbReference>
<evidence type="ECO:0000256" key="6">
    <source>
        <dbReference type="ARBA" id="ARBA00022840"/>
    </source>
</evidence>
<dbReference type="InterPro" id="IPR011527">
    <property type="entry name" value="ABC1_TM_dom"/>
</dbReference>
<accession>A0AAJ8L4C7</accession>
<organism evidence="11 12">
    <name type="scientific">Kwoniella pini CBS 10737</name>
    <dbReference type="NCBI Taxonomy" id="1296096"/>
    <lineage>
        <taxon>Eukaryota</taxon>
        <taxon>Fungi</taxon>
        <taxon>Dikarya</taxon>
        <taxon>Basidiomycota</taxon>
        <taxon>Agaricomycotina</taxon>
        <taxon>Tremellomycetes</taxon>
        <taxon>Tremellales</taxon>
        <taxon>Cryptococcaceae</taxon>
        <taxon>Kwoniella</taxon>
    </lineage>
</organism>
<keyword evidence="8" id="KW-0472">Membrane</keyword>
<evidence type="ECO:0000256" key="8">
    <source>
        <dbReference type="ARBA" id="ARBA00023136"/>
    </source>
</evidence>
<keyword evidence="6" id="KW-0067">ATP-binding</keyword>
<dbReference type="Pfam" id="PF00664">
    <property type="entry name" value="ABC_membrane"/>
    <property type="match status" value="1"/>
</dbReference>
<dbReference type="PROSITE" id="PS50893">
    <property type="entry name" value="ABC_TRANSPORTER_2"/>
    <property type="match status" value="1"/>
</dbReference>
<keyword evidence="12" id="KW-1185">Reference proteome</keyword>
<evidence type="ECO:0000256" key="5">
    <source>
        <dbReference type="ARBA" id="ARBA00022741"/>
    </source>
</evidence>
<evidence type="ECO:0008006" key="13">
    <source>
        <dbReference type="Google" id="ProtNLM"/>
    </source>
</evidence>
<dbReference type="SMART" id="SM00382">
    <property type="entry name" value="AAA"/>
    <property type="match status" value="1"/>
</dbReference>
<comment type="similarity">
    <text evidence="2">Belongs to the ABC transporter superfamily. ABCC family. Conjugate transporter (TC 3.A.1.208) subfamily.</text>
</comment>
<keyword evidence="7" id="KW-1133">Transmembrane helix</keyword>
<dbReference type="PANTHER" id="PTHR24223">
    <property type="entry name" value="ATP-BINDING CASSETTE SUB-FAMILY C"/>
    <property type="match status" value="1"/>
</dbReference>
<dbReference type="Pfam" id="PF00005">
    <property type="entry name" value="ABC_tran"/>
    <property type="match status" value="2"/>
</dbReference>
<feature type="domain" description="ABC transmembrane type-1" evidence="10">
    <location>
        <begin position="1"/>
        <end position="111"/>
    </location>
</feature>
<dbReference type="GeneID" id="96955719"/>
<protein>
    <recommendedName>
        <fullName evidence="13">ABC transporter domain-containing protein</fullName>
    </recommendedName>
</protein>
<evidence type="ECO:0000256" key="7">
    <source>
        <dbReference type="ARBA" id="ARBA00022989"/>
    </source>
</evidence>
<evidence type="ECO:0000313" key="12">
    <source>
        <dbReference type="Proteomes" id="UP000094020"/>
    </source>
</evidence>
<dbReference type="Gene3D" id="1.20.1560.10">
    <property type="entry name" value="ABC transporter type 1, transmembrane domain"/>
    <property type="match status" value="1"/>
</dbReference>
<evidence type="ECO:0000259" key="9">
    <source>
        <dbReference type="PROSITE" id="PS50893"/>
    </source>
</evidence>
<keyword evidence="5" id="KW-0547">Nucleotide-binding</keyword>
<dbReference type="PROSITE" id="PS50929">
    <property type="entry name" value="ABC_TM1F"/>
    <property type="match status" value="1"/>
</dbReference>
<evidence type="ECO:0000313" key="11">
    <source>
        <dbReference type="EMBL" id="WWC68920.1"/>
    </source>
</evidence>
<name>A0AAJ8L4C7_9TREE</name>
<sequence length="334" mass="36773">MLRSLLYSHFSESLSGLATIRAYGETDRFIKDNAYYMDLENRAYLLSATNQRWLSIRLDFLGACLVFAVAIMSAKGGGGLTASQIALCLTYLTSITQVLGMVTRQSAEVENNMNAVERVLWYADATSLPQEPAHVIASTQPTESWPQDGAIEFKDVVMSYRPGLPPVLKGLSMDVRAGEKIGIIGRTGAGKTSITVALFRLVDGTLRTNLDPFDLHQDATLYDALTRSCVITSQGENDNKRLTLDSVIEEEGQNLSVGERSLISLARALVKNSKIVVLDEATAAVDLETDSRIQQTIHREFRGKTLLCIAHRLRTIISWDRILVMNAGEIEDAT</sequence>
<evidence type="ECO:0000256" key="4">
    <source>
        <dbReference type="ARBA" id="ARBA00022692"/>
    </source>
</evidence>
<feature type="domain" description="ABC transporter" evidence="9">
    <location>
        <begin position="151"/>
        <end position="333"/>
    </location>
</feature>
<dbReference type="Gene3D" id="3.40.50.300">
    <property type="entry name" value="P-loop containing nucleotide triphosphate hydrolases"/>
    <property type="match status" value="2"/>
</dbReference>
<keyword evidence="4" id="KW-0812">Transmembrane</keyword>
<dbReference type="InterPro" id="IPR003439">
    <property type="entry name" value="ABC_transporter-like_ATP-bd"/>
</dbReference>
<dbReference type="GO" id="GO:0005524">
    <property type="term" value="F:ATP binding"/>
    <property type="evidence" value="ECO:0007669"/>
    <property type="project" value="UniProtKB-KW"/>
</dbReference>
<dbReference type="RefSeq" id="XP_070058741.1">
    <property type="nucleotide sequence ID" value="XM_070202640.1"/>
</dbReference>
<dbReference type="PROSITE" id="PS00211">
    <property type="entry name" value="ABC_TRANSPORTER_1"/>
    <property type="match status" value="1"/>
</dbReference>
<dbReference type="SUPFAM" id="SSF52540">
    <property type="entry name" value="P-loop containing nucleoside triphosphate hydrolases"/>
    <property type="match status" value="1"/>
</dbReference>
<reference evidence="11" key="1">
    <citation type="submission" date="2013-07" db="EMBL/GenBank/DDBJ databases">
        <authorList>
            <consortium name="The Broad Institute Genome Sequencing Platform"/>
            <person name="Cuomo C."/>
            <person name="Litvintseva A."/>
            <person name="Chen Y."/>
            <person name="Heitman J."/>
            <person name="Sun S."/>
            <person name="Springer D."/>
            <person name="Dromer F."/>
            <person name="Young S.K."/>
            <person name="Zeng Q."/>
            <person name="Gargeya S."/>
            <person name="Fitzgerald M."/>
            <person name="Abouelleil A."/>
            <person name="Alvarado L."/>
            <person name="Berlin A.M."/>
            <person name="Chapman S.B."/>
            <person name="Dewar J."/>
            <person name="Goldberg J."/>
            <person name="Griggs A."/>
            <person name="Gujja S."/>
            <person name="Hansen M."/>
            <person name="Howarth C."/>
            <person name="Imamovic A."/>
            <person name="Larimer J."/>
            <person name="McCowan C."/>
            <person name="Murphy C."/>
            <person name="Pearson M."/>
            <person name="Priest M."/>
            <person name="Roberts A."/>
            <person name="Saif S."/>
            <person name="Shea T."/>
            <person name="Sykes S."/>
            <person name="Wortman J."/>
            <person name="Nusbaum C."/>
            <person name="Birren B."/>
        </authorList>
    </citation>
    <scope>NUCLEOTIDE SEQUENCE</scope>
    <source>
        <strain evidence="11">CBS 10737</strain>
    </source>
</reference>
<dbReference type="InterPro" id="IPR036640">
    <property type="entry name" value="ABC1_TM_sf"/>
</dbReference>
<dbReference type="AlphaFoldDB" id="A0AAJ8L4C7"/>
<dbReference type="KEGG" id="kpin:96955719"/>
<dbReference type="InterPro" id="IPR050173">
    <property type="entry name" value="ABC_transporter_C-like"/>
</dbReference>
<evidence type="ECO:0000256" key="2">
    <source>
        <dbReference type="ARBA" id="ARBA00009726"/>
    </source>
</evidence>
<dbReference type="InterPro" id="IPR017871">
    <property type="entry name" value="ABC_transporter-like_CS"/>
</dbReference>
<gene>
    <name evidence="11" type="ORF">I206_102856</name>
</gene>
<proteinExistence type="inferred from homology"/>
<dbReference type="InterPro" id="IPR003593">
    <property type="entry name" value="AAA+_ATPase"/>
</dbReference>
<evidence type="ECO:0000256" key="1">
    <source>
        <dbReference type="ARBA" id="ARBA00004141"/>
    </source>
</evidence>
<keyword evidence="3" id="KW-0813">Transport</keyword>
<evidence type="ECO:0000259" key="10">
    <source>
        <dbReference type="PROSITE" id="PS50929"/>
    </source>
</evidence>
<reference evidence="11" key="2">
    <citation type="submission" date="2024-02" db="EMBL/GenBank/DDBJ databases">
        <title>Comparative genomics of Cryptococcus and Kwoniella reveals pathogenesis evolution and contrasting modes of karyotype evolution via chromosome fusion or intercentromeric recombination.</title>
        <authorList>
            <person name="Coelho M.A."/>
            <person name="David-Palma M."/>
            <person name="Shea T."/>
            <person name="Bowers K."/>
            <person name="McGinley-Smith S."/>
            <person name="Mohammad A.W."/>
            <person name="Gnirke A."/>
            <person name="Yurkov A.M."/>
            <person name="Nowrousian M."/>
            <person name="Sun S."/>
            <person name="Cuomo C.A."/>
            <person name="Heitman J."/>
        </authorList>
    </citation>
    <scope>NUCLEOTIDE SEQUENCE</scope>
    <source>
        <strain evidence="11">CBS 10737</strain>
    </source>
</reference>
<dbReference type="Proteomes" id="UP000094020">
    <property type="component" value="Chromosome 3"/>
</dbReference>
<comment type="subcellular location">
    <subcellularLocation>
        <location evidence="1">Membrane</location>
        <topology evidence="1">Multi-pass membrane protein</topology>
    </subcellularLocation>
</comment>